<dbReference type="SUPFAM" id="SSF82714">
    <property type="entry name" value="Multidrug efflux transporter AcrB TolC docking domain, DN and DC subdomains"/>
    <property type="match status" value="1"/>
</dbReference>
<dbReference type="GO" id="GO:0005886">
    <property type="term" value="C:plasma membrane"/>
    <property type="evidence" value="ECO:0007669"/>
    <property type="project" value="TreeGrafter"/>
</dbReference>
<dbReference type="PANTHER" id="PTHR32063">
    <property type="match status" value="1"/>
</dbReference>
<dbReference type="EMBL" id="JABDJR010000399">
    <property type="protein sequence ID" value="NNF07085.1"/>
    <property type="molecule type" value="Genomic_DNA"/>
</dbReference>
<gene>
    <name evidence="2" type="ORF">HKN21_10020</name>
</gene>
<feature type="transmembrane region" description="Helical" evidence="1">
    <location>
        <begin position="385"/>
        <end position="407"/>
    </location>
</feature>
<dbReference type="PANTHER" id="PTHR32063:SF33">
    <property type="entry name" value="RND SUPERFAMILY EFFLUX PUMP PERMEASE COMPONENT"/>
    <property type="match status" value="1"/>
</dbReference>
<sequence length="444" mass="48455">MKTAIAWFARNGVAANLLFILIFAGAFLSVSSIKREVFPEIATNTIVVSVLYPGAAPEEVEEAVCMRVEEAVESLEGVKRLTSAAGENTGTVTIEALEGTDLQKLLDEVKSRVDGIETFPEETEKPIVQDIVLRSQVINVAVSGQADERTLKRIGEQVRDELQALPEITQVSLTNARPYEISIELSEEQLQSYGLSFAQVSTAVRRSSLDLPGGAIKTEGGEVLLRTKGQAYTREDFEKIVVRTDPNGTRILLKDVATVIDGFAETDQFARFNGEPSVMLQVFRVGDQDAIEISSAVHAYVDEARFRYPEGISLTTWQDQSEFLKGRQQLLFKNGITGFILVFLVLSLFLRFRLAFWVSAGLVFSFMGALFLMPILGVSINLISLFAFIIVLGIVVDDAIVVGESIYQEIEGGNSGIDAAVEGTNRVAVPVIFAVLTTVAAFSP</sequence>
<feature type="transmembrane region" description="Helical" evidence="1">
    <location>
        <begin position="330"/>
        <end position="350"/>
    </location>
</feature>
<feature type="transmembrane region" description="Helical" evidence="1">
    <location>
        <begin position="12"/>
        <end position="30"/>
    </location>
</feature>
<dbReference type="SUPFAM" id="SSF82866">
    <property type="entry name" value="Multidrug efflux transporter AcrB transmembrane domain"/>
    <property type="match status" value="1"/>
</dbReference>
<dbReference type="PRINTS" id="PR00702">
    <property type="entry name" value="ACRIFLAVINRP"/>
</dbReference>
<dbReference type="InterPro" id="IPR001036">
    <property type="entry name" value="Acrflvin-R"/>
</dbReference>
<feature type="non-terminal residue" evidence="2">
    <location>
        <position position="444"/>
    </location>
</feature>
<dbReference type="AlphaFoldDB" id="A0A7Y2H2J6"/>
<dbReference type="GO" id="GO:0042910">
    <property type="term" value="F:xenobiotic transmembrane transporter activity"/>
    <property type="evidence" value="ECO:0007669"/>
    <property type="project" value="TreeGrafter"/>
</dbReference>
<keyword evidence="1" id="KW-0472">Membrane</keyword>
<proteinExistence type="predicted"/>
<evidence type="ECO:0000313" key="2">
    <source>
        <dbReference type="EMBL" id="NNF07085.1"/>
    </source>
</evidence>
<name>A0A7Y2H2J6_UNCEI</name>
<accession>A0A7Y2H2J6</accession>
<dbReference type="InterPro" id="IPR027463">
    <property type="entry name" value="AcrB_DN_DC_subdom"/>
</dbReference>
<keyword evidence="1" id="KW-0812">Transmembrane</keyword>
<feature type="transmembrane region" description="Helical" evidence="1">
    <location>
        <begin position="427"/>
        <end position="443"/>
    </location>
</feature>
<evidence type="ECO:0000256" key="1">
    <source>
        <dbReference type="SAM" id="Phobius"/>
    </source>
</evidence>
<organism evidence="2 3">
    <name type="scientific">Eiseniibacteriota bacterium</name>
    <dbReference type="NCBI Taxonomy" id="2212470"/>
    <lineage>
        <taxon>Bacteria</taxon>
        <taxon>Candidatus Eiseniibacteriota</taxon>
    </lineage>
</organism>
<dbReference type="SUPFAM" id="SSF82693">
    <property type="entry name" value="Multidrug efflux transporter AcrB pore domain, PN1, PN2, PC1 and PC2 subdomains"/>
    <property type="match status" value="2"/>
</dbReference>
<dbReference type="Gene3D" id="3.30.2090.10">
    <property type="entry name" value="Multidrug efflux transporter AcrB TolC docking domain, DN and DC subdomains"/>
    <property type="match status" value="1"/>
</dbReference>
<keyword evidence="1" id="KW-1133">Transmembrane helix</keyword>
<dbReference type="Gene3D" id="1.20.1640.10">
    <property type="entry name" value="Multidrug efflux transporter AcrB transmembrane domain"/>
    <property type="match status" value="1"/>
</dbReference>
<comment type="caution">
    <text evidence="2">The sequence shown here is derived from an EMBL/GenBank/DDBJ whole genome shotgun (WGS) entry which is preliminary data.</text>
</comment>
<feature type="transmembrane region" description="Helical" evidence="1">
    <location>
        <begin position="356"/>
        <end position="378"/>
    </location>
</feature>
<dbReference type="Gene3D" id="3.30.70.1430">
    <property type="entry name" value="Multidrug efflux transporter AcrB pore domain"/>
    <property type="match status" value="1"/>
</dbReference>
<dbReference type="Gene3D" id="3.30.70.1320">
    <property type="entry name" value="Multidrug efflux transporter AcrB pore domain like"/>
    <property type="match status" value="1"/>
</dbReference>
<protein>
    <submittedName>
        <fullName evidence="2">Efflux RND transporter permease subunit</fullName>
    </submittedName>
</protein>
<evidence type="ECO:0000313" key="3">
    <source>
        <dbReference type="Proteomes" id="UP000547674"/>
    </source>
</evidence>
<dbReference type="Pfam" id="PF00873">
    <property type="entry name" value="ACR_tran"/>
    <property type="match status" value="1"/>
</dbReference>
<dbReference type="Proteomes" id="UP000547674">
    <property type="component" value="Unassembled WGS sequence"/>
</dbReference>
<reference evidence="2 3" key="1">
    <citation type="submission" date="2020-03" db="EMBL/GenBank/DDBJ databases">
        <title>Metabolic flexibility allows generalist bacteria to become dominant in a frequently disturbed ecosystem.</title>
        <authorList>
            <person name="Chen Y.-J."/>
            <person name="Leung P.M."/>
            <person name="Bay S.K."/>
            <person name="Hugenholtz P."/>
            <person name="Kessler A.J."/>
            <person name="Shelley G."/>
            <person name="Waite D.W."/>
            <person name="Cook P.L."/>
            <person name="Greening C."/>
        </authorList>
    </citation>
    <scope>NUCLEOTIDE SEQUENCE [LARGE SCALE GENOMIC DNA]</scope>
    <source>
        <strain evidence="2">SS_bin_28</strain>
    </source>
</reference>